<feature type="domain" description="Major facilitator superfamily (MFS) profile" evidence="7">
    <location>
        <begin position="30"/>
        <end position="469"/>
    </location>
</feature>
<evidence type="ECO:0000256" key="1">
    <source>
        <dbReference type="ARBA" id="ARBA00004141"/>
    </source>
</evidence>
<dbReference type="PANTHER" id="PTHR48022">
    <property type="entry name" value="PLASTIDIC GLUCOSE TRANSPORTER 4"/>
    <property type="match status" value="1"/>
</dbReference>
<dbReference type="PROSITE" id="PS50850">
    <property type="entry name" value="MFS"/>
    <property type="match status" value="1"/>
</dbReference>
<dbReference type="SUPFAM" id="SSF103473">
    <property type="entry name" value="MFS general substrate transporter"/>
    <property type="match status" value="1"/>
</dbReference>
<evidence type="ECO:0000259" key="7">
    <source>
        <dbReference type="PROSITE" id="PS50850"/>
    </source>
</evidence>
<dbReference type="InterPro" id="IPR005829">
    <property type="entry name" value="Sugar_transporter_CS"/>
</dbReference>
<protein>
    <recommendedName>
        <fullName evidence="7">Major facilitator superfamily (MFS) profile domain-containing protein</fullName>
    </recommendedName>
</protein>
<evidence type="ECO:0000256" key="5">
    <source>
        <dbReference type="ARBA" id="ARBA00023136"/>
    </source>
</evidence>
<feature type="transmembrane region" description="Helical" evidence="6">
    <location>
        <begin position="165"/>
        <end position="183"/>
    </location>
</feature>
<dbReference type="InterPro" id="IPR036259">
    <property type="entry name" value="MFS_trans_sf"/>
</dbReference>
<keyword evidence="3 6" id="KW-0812">Transmembrane</keyword>
<dbReference type="EMBL" id="CAWUHD010000009">
    <property type="protein sequence ID" value="CAK7212581.1"/>
    <property type="molecule type" value="Genomic_DNA"/>
</dbReference>
<keyword evidence="5 6" id="KW-0472">Membrane</keyword>
<accession>A0ABP0AZ77</accession>
<sequence length="520" mass="58098">MPAKTSFGHLQNNTAPQWWKDPCLRNNVFQCIGLYFAVFYLGYDGALLNGLQELPTWNKYFNTPTGSYLGVISACLFLPAIVSPYAADFINSRWGRKPTLMVSSVLLIAGALLNSLARNDGQFMGGRVLMGAAGAMGKMTSAVLLQEISHPRIRPILTTSYFCNYYFGSIAAAWFCYGTLGWGDTNNWQWRAPCLFQLMAPTVTLVFLIFVIPESPRWLIDHDRHEEALDMLAKNHANGSRDDELVKWEFEEICIALEDEKLNSQTRYLDFLKTPGNRRRLLVILTVASGGNWVGNGVITYYLTPILKLVGIGDTRTIAQINGGLAIFNLIFAYIGSTNSERVGRRPLWLISTGGMLISITIITALSGNFAQTDRSGVGLAVVPFLFIFYGFYDIGWTPLAWSYSPEILPYHMRVKGVGLQLSVTSILQAFNQWVNPVALAAIGWNYIVYIALDVMYFALVFFFFPETKGLTIEEVSVLFDHGRQADTSVVREAFEQRHTGQVNKAVANDVNETEVQNVE</sequence>
<organism evidence="8 9">
    <name type="scientific">Sporothrix eucalyptigena</name>
    <dbReference type="NCBI Taxonomy" id="1812306"/>
    <lineage>
        <taxon>Eukaryota</taxon>
        <taxon>Fungi</taxon>
        <taxon>Dikarya</taxon>
        <taxon>Ascomycota</taxon>
        <taxon>Pezizomycotina</taxon>
        <taxon>Sordariomycetes</taxon>
        <taxon>Sordariomycetidae</taxon>
        <taxon>Ophiostomatales</taxon>
        <taxon>Ophiostomataceae</taxon>
        <taxon>Sporothrix</taxon>
    </lineage>
</organism>
<gene>
    <name evidence="8" type="ORF">SEUCBS140593_001551</name>
</gene>
<feature type="transmembrane region" description="Helical" evidence="6">
    <location>
        <begin position="281"/>
        <end position="303"/>
    </location>
</feature>
<dbReference type="Proteomes" id="UP001642482">
    <property type="component" value="Unassembled WGS sequence"/>
</dbReference>
<proteinExistence type="inferred from homology"/>
<evidence type="ECO:0000313" key="8">
    <source>
        <dbReference type="EMBL" id="CAK7212581.1"/>
    </source>
</evidence>
<evidence type="ECO:0000256" key="2">
    <source>
        <dbReference type="ARBA" id="ARBA00010992"/>
    </source>
</evidence>
<dbReference type="InterPro" id="IPR005828">
    <property type="entry name" value="MFS_sugar_transport-like"/>
</dbReference>
<evidence type="ECO:0000313" key="9">
    <source>
        <dbReference type="Proteomes" id="UP001642482"/>
    </source>
</evidence>
<comment type="subcellular location">
    <subcellularLocation>
        <location evidence="1">Membrane</location>
        <topology evidence="1">Multi-pass membrane protein</topology>
    </subcellularLocation>
</comment>
<feature type="transmembrane region" description="Helical" evidence="6">
    <location>
        <begin position="99"/>
        <end position="117"/>
    </location>
</feature>
<feature type="transmembrane region" description="Helical" evidence="6">
    <location>
        <begin position="348"/>
        <end position="371"/>
    </location>
</feature>
<comment type="similarity">
    <text evidence="2">Belongs to the major facilitator superfamily. Sugar transporter (TC 2.A.1.1) family.</text>
</comment>
<dbReference type="Gene3D" id="1.20.1250.20">
    <property type="entry name" value="MFS general substrate transporter like domains"/>
    <property type="match status" value="1"/>
</dbReference>
<feature type="transmembrane region" description="Helical" evidence="6">
    <location>
        <begin position="377"/>
        <end position="396"/>
    </location>
</feature>
<evidence type="ECO:0000256" key="6">
    <source>
        <dbReference type="SAM" id="Phobius"/>
    </source>
</evidence>
<keyword evidence="4 6" id="KW-1133">Transmembrane helix</keyword>
<feature type="transmembrane region" description="Helical" evidence="6">
    <location>
        <begin position="68"/>
        <end position="87"/>
    </location>
</feature>
<keyword evidence="9" id="KW-1185">Reference proteome</keyword>
<dbReference type="InterPro" id="IPR050360">
    <property type="entry name" value="MFS_Sugar_Transporters"/>
</dbReference>
<feature type="transmembrane region" description="Helical" evidence="6">
    <location>
        <begin position="318"/>
        <end position="336"/>
    </location>
</feature>
<feature type="transmembrane region" description="Helical" evidence="6">
    <location>
        <begin position="447"/>
        <end position="465"/>
    </location>
</feature>
<dbReference type="PROSITE" id="PS00216">
    <property type="entry name" value="SUGAR_TRANSPORT_1"/>
    <property type="match status" value="1"/>
</dbReference>
<dbReference type="Pfam" id="PF00083">
    <property type="entry name" value="Sugar_tr"/>
    <property type="match status" value="1"/>
</dbReference>
<name>A0ABP0AZ77_9PEZI</name>
<dbReference type="InterPro" id="IPR020846">
    <property type="entry name" value="MFS_dom"/>
</dbReference>
<reference evidence="8 9" key="1">
    <citation type="submission" date="2024-01" db="EMBL/GenBank/DDBJ databases">
        <authorList>
            <person name="Allen C."/>
            <person name="Tagirdzhanova G."/>
        </authorList>
    </citation>
    <scope>NUCLEOTIDE SEQUENCE [LARGE SCALE GENOMIC DNA]</scope>
</reference>
<feature type="transmembrane region" description="Helical" evidence="6">
    <location>
        <begin position="195"/>
        <end position="212"/>
    </location>
</feature>
<feature type="transmembrane region" description="Helical" evidence="6">
    <location>
        <begin position="28"/>
        <end position="48"/>
    </location>
</feature>
<dbReference type="PANTHER" id="PTHR48022:SF52">
    <property type="entry name" value="SUGAR TRANSPORTER, PUTATIVE-RELATED"/>
    <property type="match status" value="1"/>
</dbReference>
<evidence type="ECO:0000256" key="4">
    <source>
        <dbReference type="ARBA" id="ARBA00022989"/>
    </source>
</evidence>
<comment type="caution">
    <text evidence="8">The sequence shown here is derived from an EMBL/GenBank/DDBJ whole genome shotgun (WGS) entry which is preliminary data.</text>
</comment>
<evidence type="ECO:0000256" key="3">
    <source>
        <dbReference type="ARBA" id="ARBA00022692"/>
    </source>
</evidence>